<dbReference type="AlphaFoldDB" id="A0A846Y4Z5"/>
<keyword evidence="2" id="KW-1185">Reference proteome</keyword>
<organism evidence="1 2">
    <name type="scientific">Nocardia flavorosea</name>
    <dbReference type="NCBI Taxonomy" id="53429"/>
    <lineage>
        <taxon>Bacteria</taxon>
        <taxon>Bacillati</taxon>
        <taxon>Actinomycetota</taxon>
        <taxon>Actinomycetes</taxon>
        <taxon>Mycobacteriales</taxon>
        <taxon>Nocardiaceae</taxon>
        <taxon>Nocardia</taxon>
    </lineage>
</organism>
<evidence type="ECO:0000313" key="2">
    <source>
        <dbReference type="Proteomes" id="UP000570678"/>
    </source>
</evidence>
<name>A0A846Y4Z5_9NOCA</name>
<comment type="caution">
    <text evidence="1">The sequence shown here is derived from an EMBL/GenBank/DDBJ whole genome shotgun (WGS) entry which is preliminary data.</text>
</comment>
<evidence type="ECO:0008006" key="3">
    <source>
        <dbReference type="Google" id="ProtNLM"/>
    </source>
</evidence>
<evidence type="ECO:0000313" key="1">
    <source>
        <dbReference type="EMBL" id="NKY54586.1"/>
    </source>
</evidence>
<dbReference type="EMBL" id="JAAXOT010000001">
    <property type="protein sequence ID" value="NKY54586.1"/>
    <property type="molecule type" value="Genomic_DNA"/>
</dbReference>
<dbReference type="SUPFAM" id="SSF56801">
    <property type="entry name" value="Acetyl-CoA synthetase-like"/>
    <property type="match status" value="1"/>
</dbReference>
<sequence>MTRNTMLEAARRLPRSPIYGIGVCRVGDGFLDYEIGWDDLGRDTAWAHAQLLAAGVTADDHVLLTTPNHENPWLSPVVRALRQIGATYTPAETYNWDSARFLSVLERMPITVVIGLSEDTVDAVAAQNPDLAEVLGKVRLIWARPAARARLAAAGVDSALIALLGPALGLALPTAPGVLRVNGAEWAIRDSEGTLLLSSTDARKARITDVPAGISGRVTADGDTLLIEV</sequence>
<dbReference type="RefSeq" id="WP_157116193.1">
    <property type="nucleotide sequence ID" value="NZ_JAAXOT010000001.1"/>
</dbReference>
<accession>A0A846Y4Z5</accession>
<reference evidence="1 2" key="1">
    <citation type="submission" date="2020-04" db="EMBL/GenBank/DDBJ databases">
        <title>MicrobeNet Type strains.</title>
        <authorList>
            <person name="Nicholson A.C."/>
        </authorList>
    </citation>
    <scope>NUCLEOTIDE SEQUENCE [LARGE SCALE GENOMIC DNA]</scope>
    <source>
        <strain evidence="1 2">JCM 3332</strain>
    </source>
</reference>
<protein>
    <recommendedName>
        <fullName evidence="3">AMP-binding enzyme</fullName>
    </recommendedName>
</protein>
<proteinExistence type="predicted"/>
<dbReference type="Proteomes" id="UP000570678">
    <property type="component" value="Unassembled WGS sequence"/>
</dbReference>
<gene>
    <name evidence="1" type="ORF">HGA15_00120</name>
</gene>